<reference evidence="12 13" key="1">
    <citation type="submission" date="2018-08" db="EMBL/GenBank/DDBJ databases">
        <title>Complete genome sequence of JP2-74.</title>
        <authorList>
            <person name="Wu L."/>
        </authorList>
    </citation>
    <scope>NUCLEOTIDE SEQUENCE [LARGE SCALE GENOMIC DNA]</scope>
    <source>
        <strain evidence="12 13">JP2-74</strain>
    </source>
</reference>
<dbReference type="EC" id="3.1.4.52" evidence="2"/>
<dbReference type="EMBL" id="CP031968">
    <property type="protein sequence ID" value="AXT46492.1"/>
    <property type="molecule type" value="Genomic_DNA"/>
</dbReference>
<keyword evidence="13" id="KW-1185">Reference proteome</keyword>
<evidence type="ECO:0000256" key="3">
    <source>
        <dbReference type="ARBA" id="ARBA00022475"/>
    </source>
</evidence>
<feature type="transmembrane region" description="Helical" evidence="10">
    <location>
        <begin position="22"/>
        <end position="45"/>
    </location>
</feature>
<comment type="catalytic activity">
    <reaction evidence="9">
        <text>3',3'-c-di-GMP + H2O = 5'-phosphoguanylyl(3'-&gt;5')guanosine + H(+)</text>
        <dbReference type="Rhea" id="RHEA:24902"/>
        <dbReference type="ChEBI" id="CHEBI:15377"/>
        <dbReference type="ChEBI" id="CHEBI:15378"/>
        <dbReference type="ChEBI" id="CHEBI:58754"/>
        <dbReference type="ChEBI" id="CHEBI:58805"/>
        <dbReference type="EC" id="3.1.4.52"/>
    </reaction>
</comment>
<dbReference type="KEGG" id="crz:D1345_09950"/>
<dbReference type="SMART" id="SM00052">
    <property type="entry name" value="EAL"/>
    <property type="match status" value="1"/>
</dbReference>
<dbReference type="GO" id="GO:0005886">
    <property type="term" value="C:plasma membrane"/>
    <property type="evidence" value="ECO:0007669"/>
    <property type="project" value="UniProtKB-SubCell"/>
</dbReference>
<feature type="domain" description="EAL" evidence="11">
    <location>
        <begin position="270"/>
        <end position="522"/>
    </location>
</feature>
<dbReference type="InterPro" id="IPR050706">
    <property type="entry name" value="Cyclic-di-GMP_PDE-like"/>
</dbReference>
<evidence type="ECO:0000256" key="9">
    <source>
        <dbReference type="ARBA" id="ARBA00034290"/>
    </source>
</evidence>
<evidence type="ECO:0000256" key="6">
    <source>
        <dbReference type="ARBA" id="ARBA00022801"/>
    </source>
</evidence>
<dbReference type="Pfam" id="PF00563">
    <property type="entry name" value="EAL"/>
    <property type="match status" value="1"/>
</dbReference>
<evidence type="ECO:0000256" key="1">
    <source>
        <dbReference type="ARBA" id="ARBA00004651"/>
    </source>
</evidence>
<evidence type="ECO:0000313" key="13">
    <source>
        <dbReference type="Proteomes" id="UP000259465"/>
    </source>
</evidence>
<dbReference type="InterPro" id="IPR024744">
    <property type="entry name" value="CSS-motif_dom"/>
</dbReference>
<keyword evidence="3" id="KW-1003">Cell membrane</keyword>
<dbReference type="RefSeq" id="WP_118267493.1">
    <property type="nucleotide sequence ID" value="NZ_CP031968.1"/>
</dbReference>
<evidence type="ECO:0000256" key="10">
    <source>
        <dbReference type="SAM" id="Phobius"/>
    </source>
</evidence>
<dbReference type="PANTHER" id="PTHR33121:SF80">
    <property type="entry name" value="CYCLIC DI-GMP PHOSPHODIESTERASE PDEL"/>
    <property type="match status" value="1"/>
</dbReference>
<keyword evidence="6" id="KW-0378">Hydrolase</keyword>
<proteinExistence type="predicted"/>
<gene>
    <name evidence="12" type="ORF">D1345_09950</name>
</gene>
<evidence type="ECO:0000256" key="4">
    <source>
        <dbReference type="ARBA" id="ARBA00022636"/>
    </source>
</evidence>
<comment type="subcellular location">
    <subcellularLocation>
        <location evidence="1">Cell membrane</location>
        <topology evidence="1">Multi-pass membrane protein</topology>
    </subcellularLocation>
</comment>
<dbReference type="Gene3D" id="3.20.20.450">
    <property type="entry name" value="EAL domain"/>
    <property type="match status" value="1"/>
</dbReference>
<dbReference type="SUPFAM" id="SSF141868">
    <property type="entry name" value="EAL domain-like"/>
    <property type="match status" value="1"/>
</dbReference>
<name>A0AAD0RQ49_9NEIS</name>
<dbReference type="AlphaFoldDB" id="A0AAD0RQ49"/>
<dbReference type="Proteomes" id="UP000259465">
    <property type="component" value="Chromosome"/>
</dbReference>
<evidence type="ECO:0000256" key="7">
    <source>
        <dbReference type="ARBA" id="ARBA00022989"/>
    </source>
</evidence>
<dbReference type="InterPro" id="IPR035919">
    <property type="entry name" value="EAL_sf"/>
</dbReference>
<dbReference type="PROSITE" id="PS50883">
    <property type="entry name" value="EAL"/>
    <property type="match status" value="1"/>
</dbReference>
<keyword evidence="7 10" id="KW-1133">Transmembrane helix</keyword>
<dbReference type="CDD" id="cd01948">
    <property type="entry name" value="EAL"/>
    <property type="match status" value="1"/>
</dbReference>
<evidence type="ECO:0000256" key="5">
    <source>
        <dbReference type="ARBA" id="ARBA00022692"/>
    </source>
</evidence>
<protein>
    <recommendedName>
        <fullName evidence="2">cyclic-guanylate-specific phosphodiesterase</fullName>
        <ecNumber evidence="2">3.1.4.52</ecNumber>
    </recommendedName>
</protein>
<dbReference type="Pfam" id="PF12792">
    <property type="entry name" value="CSS-motif"/>
    <property type="match status" value="1"/>
</dbReference>
<evidence type="ECO:0000259" key="11">
    <source>
        <dbReference type="PROSITE" id="PS50883"/>
    </source>
</evidence>
<dbReference type="PANTHER" id="PTHR33121">
    <property type="entry name" value="CYCLIC DI-GMP PHOSPHODIESTERASE PDEF"/>
    <property type="match status" value="1"/>
</dbReference>
<keyword evidence="8 10" id="KW-0472">Membrane</keyword>
<organism evidence="12 13">
    <name type="scientific">Chromobacterium rhizoryzae</name>
    <dbReference type="NCBI Taxonomy" id="1778675"/>
    <lineage>
        <taxon>Bacteria</taxon>
        <taxon>Pseudomonadati</taxon>
        <taxon>Pseudomonadota</taxon>
        <taxon>Betaproteobacteria</taxon>
        <taxon>Neisseriales</taxon>
        <taxon>Chromobacteriaceae</taxon>
        <taxon>Chromobacterium</taxon>
    </lineage>
</organism>
<sequence length="534" mass="59452">MNHADSPIRSMMSRRLTLPARISRWLLIGVAALLPLAIITPIVYWQESNRLRQQATLQTGQAESMLDLMLDYAAQAADSVAPLTNQPCPQIEQALRKQVTVVPFIRSVTLERGGILYCSSLFGVYHRQISSPDKPRPETELRLKSGNVLTPGRPLIIYRKQSGPTAIYIAIDGVHLQFSLDMASDYSPVYMRVGPLWIGPDHAVHPNPSPPFDLLTIERASSRHPYTLISGFNRRDLYHQMASSYELVFLSMAALGLVLAAALRWQLSRPASPTVELQRALDNGEFEPFLQPVVRSDGLGWQGAEVLMRWRHPRDGLIRPDLFIPRAEDCGMIVPMTRQMMRQLARTLGRSRLPPQFHLGINITAAHLRDDALLADCRQFLAHFPPGDLNLVLELTEREMVEPTPEACERLARLRGLGVKIAIDDFGTGHSSLVYLQQLPLDGIKIDKSFTASIGADAPSSHIVDSVAELAHKLKLEIVAEGVETEAQRAYLTRLDVGWLQGYLFARPMPLREFLLRPELDAARSAASSSGPAL</sequence>
<evidence type="ECO:0000256" key="2">
    <source>
        <dbReference type="ARBA" id="ARBA00012282"/>
    </source>
</evidence>
<keyword evidence="5 10" id="KW-0812">Transmembrane</keyword>
<evidence type="ECO:0000313" key="12">
    <source>
        <dbReference type="EMBL" id="AXT46492.1"/>
    </source>
</evidence>
<dbReference type="GO" id="GO:0071111">
    <property type="term" value="F:cyclic-guanylate-specific phosphodiesterase activity"/>
    <property type="evidence" value="ECO:0007669"/>
    <property type="project" value="UniProtKB-EC"/>
</dbReference>
<accession>A0AAD0RQ49</accession>
<dbReference type="InterPro" id="IPR001633">
    <property type="entry name" value="EAL_dom"/>
</dbReference>
<evidence type="ECO:0000256" key="8">
    <source>
        <dbReference type="ARBA" id="ARBA00023136"/>
    </source>
</evidence>
<keyword evidence="4" id="KW-0973">c-di-GMP</keyword>